<keyword evidence="9" id="KW-0964">Secreted</keyword>
<organism evidence="12 13">
    <name type="scientific">Arabis nemorensis</name>
    <dbReference type="NCBI Taxonomy" id="586526"/>
    <lineage>
        <taxon>Eukaryota</taxon>
        <taxon>Viridiplantae</taxon>
        <taxon>Streptophyta</taxon>
        <taxon>Embryophyta</taxon>
        <taxon>Tracheophyta</taxon>
        <taxon>Spermatophyta</taxon>
        <taxon>Magnoliopsida</taxon>
        <taxon>eudicotyledons</taxon>
        <taxon>Gunneridae</taxon>
        <taxon>Pentapetalae</taxon>
        <taxon>rosids</taxon>
        <taxon>malvids</taxon>
        <taxon>Brassicales</taxon>
        <taxon>Brassicaceae</taxon>
        <taxon>Arabideae</taxon>
        <taxon>Arabis</taxon>
    </lineage>
</organism>
<keyword evidence="5 9" id="KW-0378">Hydrolase</keyword>
<dbReference type="InterPro" id="IPR012334">
    <property type="entry name" value="Pectin_lyas_fold"/>
</dbReference>
<comment type="function">
    <text evidence="9">Acts in the modification of cell walls via demethylesterification of cell wall pectin.</text>
</comment>
<keyword evidence="10" id="KW-0472">Membrane</keyword>
<evidence type="ECO:0000256" key="3">
    <source>
        <dbReference type="ARBA" id="ARBA00007786"/>
    </source>
</evidence>
<reference evidence="12" key="1">
    <citation type="submission" date="2019-07" db="EMBL/GenBank/DDBJ databases">
        <authorList>
            <person name="Dittberner H."/>
        </authorList>
    </citation>
    <scope>NUCLEOTIDE SEQUENCE [LARGE SCALE GENOMIC DNA]</scope>
</reference>
<comment type="similarity">
    <text evidence="3">In the C-terminal section; belongs to the pectinesterase family.</text>
</comment>
<keyword evidence="10" id="KW-1133">Transmembrane helix</keyword>
<evidence type="ECO:0000256" key="9">
    <source>
        <dbReference type="RuleBase" id="RU000589"/>
    </source>
</evidence>
<keyword evidence="9" id="KW-0961">Cell wall biogenesis/degradation</keyword>
<evidence type="ECO:0000256" key="8">
    <source>
        <dbReference type="ARBA" id="ARBA00023180"/>
    </source>
</evidence>
<accession>A0A565CX87</accession>
<dbReference type="Gene3D" id="2.160.20.10">
    <property type="entry name" value="Single-stranded right-handed beta-helix, Pectin lyase-like"/>
    <property type="match status" value="1"/>
</dbReference>
<dbReference type="InterPro" id="IPR035513">
    <property type="entry name" value="Invertase/methylesterase_inhib"/>
</dbReference>
<protein>
    <recommendedName>
        <fullName evidence="4 9">Pectinesterase</fullName>
        <ecNumber evidence="4 9">3.1.1.11</ecNumber>
    </recommendedName>
</protein>
<dbReference type="GO" id="GO:0042545">
    <property type="term" value="P:cell wall modification"/>
    <property type="evidence" value="ECO:0007669"/>
    <property type="project" value="UniProtKB-UniRule"/>
</dbReference>
<comment type="subcellular location">
    <subcellularLocation>
        <location evidence="9">Secreted</location>
        <location evidence="9">Cell wall</location>
    </subcellularLocation>
</comment>
<dbReference type="Gene3D" id="1.20.140.40">
    <property type="entry name" value="Invertase/pectin methylesterase inhibitor family protein"/>
    <property type="match status" value="1"/>
</dbReference>
<evidence type="ECO:0000256" key="10">
    <source>
        <dbReference type="SAM" id="Phobius"/>
    </source>
</evidence>
<dbReference type="UniPathway" id="UPA00545">
    <property type="reaction ID" value="UER00823"/>
</dbReference>
<dbReference type="OrthoDB" id="2019149at2759"/>
<gene>
    <name evidence="12" type="ORF">ANE_LOCUS28759</name>
</gene>
<evidence type="ECO:0000256" key="2">
    <source>
        <dbReference type="ARBA" id="ARBA00006027"/>
    </source>
</evidence>
<dbReference type="GO" id="GO:0030599">
    <property type="term" value="F:pectinesterase activity"/>
    <property type="evidence" value="ECO:0007669"/>
    <property type="project" value="UniProtKB-UniRule"/>
</dbReference>
<dbReference type="PROSITE" id="PS00800">
    <property type="entry name" value="PECTINESTERASE_1"/>
    <property type="match status" value="1"/>
</dbReference>
<dbReference type="InterPro" id="IPR000070">
    <property type="entry name" value="Pectinesterase_cat"/>
</dbReference>
<dbReference type="CDD" id="cd15798">
    <property type="entry name" value="PMEI-like_3"/>
    <property type="match status" value="1"/>
</dbReference>
<dbReference type="PANTHER" id="PTHR31707">
    <property type="entry name" value="PECTINESTERASE"/>
    <property type="match status" value="1"/>
</dbReference>
<dbReference type="SUPFAM" id="SSF101148">
    <property type="entry name" value="Plant invertase/pectin methylesterase inhibitor"/>
    <property type="match status" value="1"/>
</dbReference>
<dbReference type="FunFam" id="1.20.140.40:FF:000010">
    <property type="entry name" value="Pectinesterase"/>
    <property type="match status" value="1"/>
</dbReference>
<keyword evidence="7" id="KW-1015">Disulfide bond</keyword>
<proteinExistence type="inferred from homology"/>
<dbReference type="InterPro" id="IPR018040">
    <property type="entry name" value="Pectinesterase_Tyr_AS"/>
</dbReference>
<dbReference type="SMART" id="SM00856">
    <property type="entry name" value="PMEI"/>
    <property type="match status" value="1"/>
</dbReference>
<comment type="similarity">
    <text evidence="2">In the N-terminal section; belongs to the PMEI family.</text>
</comment>
<keyword evidence="10" id="KW-0812">Transmembrane</keyword>
<keyword evidence="9" id="KW-0134">Cell wall</keyword>
<evidence type="ECO:0000256" key="1">
    <source>
        <dbReference type="ARBA" id="ARBA00005184"/>
    </source>
</evidence>
<evidence type="ECO:0000256" key="5">
    <source>
        <dbReference type="ARBA" id="ARBA00022801"/>
    </source>
</evidence>
<dbReference type="InterPro" id="IPR006501">
    <property type="entry name" value="Pectinesterase_inhib_dom"/>
</dbReference>
<evidence type="ECO:0000256" key="7">
    <source>
        <dbReference type="ARBA" id="ARBA00023157"/>
    </source>
</evidence>
<feature type="domain" description="Pectinesterase inhibitor" evidence="11">
    <location>
        <begin position="63"/>
        <end position="221"/>
    </location>
</feature>
<evidence type="ECO:0000256" key="4">
    <source>
        <dbReference type="ARBA" id="ARBA00013229"/>
    </source>
</evidence>
<dbReference type="NCBIfam" id="TIGR01614">
    <property type="entry name" value="PME_inhib"/>
    <property type="match status" value="1"/>
</dbReference>
<dbReference type="EC" id="3.1.1.11" evidence="4 9"/>
<keyword evidence="6 9" id="KW-0063">Aspartyl esterase</keyword>
<comment type="caution">
    <text evidence="12">The sequence shown here is derived from an EMBL/GenBank/DDBJ whole genome shotgun (WGS) entry which is preliminary data.</text>
</comment>
<dbReference type="Proteomes" id="UP000489600">
    <property type="component" value="Unassembled WGS sequence"/>
</dbReference>
<comment type="pathway">
    <text evidence="1 9">Glycan metabolism; pectin degradation; 2-dehydro-3-deoxy-D-gluconate from pectin: step 1/5.</text>
</comment>
<comment type="catalytic activity">
    <reaction evidence="9">
        <text>[(1-&gt;4)-alpha-D-galacturonosyl methyl ester](n) + n H2O = [(1-&gt;4)-alpha-D-galacturonosyl](n) + n methanol + n H(+)</text>
        <dbReference type="Rhea" id="RHEA:22380"/>
        <dbReference type="Rhea" id="RHEA-COMP:14570"/>
        <dbReference type="Rhea" id="RHEA-COMP:14573"/>
        <dbReference type="ChEBI" id="CHEBI:15377"/>
        <dbReference type="ChEBI" id="CHEBI:15378"/>
        <dbReference type="ChEBI" id="CHEBI:17790"/>
        <dbReference type="ChEBI" id="CHEBI:140522"/>
        <dbReference type="ChEBI" id="CHEBI:140523"/>
        <dbReference type="EC" id="3.1.1.11"/>
    </reaction>
</comment>
<keyword evidence="13" id="KW-1185">Reference proteome</keyword>
<evidence type="ECO:0000313" key="13">
    <source>
        <dbReference type="Proteomes" id="UP000489600"/>
    </source>
</evidence>
<evidence type="ECO:0000259" key="11">
    <source>
        <dbReference type="SMART" id="SM00856"/>
    </source>
</evidence>
<name>A0A565CX87_9BRAS</name>
<feature type="transmembrane region" description="Helical" evidence="10">
    <location>
        <begin position="27"/>
        <end position="48"/>
    </location>
</feature>
<dbReference type="AlphaFoldDB" id="A0A565CX87"/>
<dbReference type="InterPro" id="IPR011050">
    <property type="entry name" value="Pectin_lyase_fold/virulence"/>
</dbReference>
<keyword evidence="8" id="KW-0325">Glycoprotein</keyword>
<dbReference type="SUPFAM" id="SSF51126">
    <property type="entry name" value="Pectin lyase-like"/>
    <property type="match status" value="1"/>
</dbReference>
<dbReference type="Pfam" id="PF04043">
    <property type="entry name" value="PMEI"/>
    <property type="match status" value="1"/>
</dbReference>
<evidence type="ECO:0000256" key="6">
    <source>
        <dbReference type="ARBA" id="ARBA00023085"/>
    </source>
</evidence>
<dbReference type="EMBL" id="CABITT030000008">
    <property type="protein sequence ID" value="VVB18315.1"/>
    <property type="molecule type" value="Genomic_DNA"/>
</dbReference>
<evidence type="ECO:0000313" key="12">
    <source>
        <dbReference type="EMBL" id="VVB18315.1"/>
    </source>
</evidence>
<dbReference type="GO" id="GO:0004857">
    <property type="term" value="F:enzyme inhibitor activity"/>
    <property type="evidence" value="ECO:0007669"/>
    <property type="project" value="InterPro"/>
</dbReference>
<sequence>MDTSKKGYGKVEVAQDSWLKGMTKKGWITVAFLVLVLLGIIIGCAVGLPPRDNHKPSSTPQLTPAASLKSVCSVTQFPDACISSISKVQSSSKTTDPESIFKLSLKVVIDELGSISGLPKTLANASNDERVKSALAVCGDLIEYAMDQIVETVSALKEGDVKSMLSSKTIHDVKTWLSAAITYHETCFDTLDELKTEYAESLTLKAAMKNSTEFTSNSLAIVAKVLSFGVREEFHQRRRLLNKQPNWVRPTVRRLLEEKKRITPNVTVAADGSGDVKTVNEAVAKVPDKSETLFVVYVKSGTYVENVVLDKNKRNVMMYGDGKTKTVISGSKSNGTGTSTFLSATFSKQLFPLSAY</sequence>
<dbReference type="GO" id="GO:0045490">
    <property type="term" value="P:pectin catabolic process"/>
    <property type="evidence" value="ECO:0007669"/>
    <property type="project" value="UniProtKB-UniRule"/>
</dbReference>
<dbReference type="Pfam" id="PF01095">
    <property type="entry name" value="Pectinesterase"/>
    <property type="match status" value="1"/>
</dbReference>